<dbReference type="SMART" id="SM00591">
    <property type="entry name" value="RWD"/>
    <property type="match status" value="1"/>
</dbReference>
<proteinExistence type="predicted"/>
<dbReference type="SUPFAM" id="SSF54495">
    <property type="entry name" value="UBC-like"/>
    <property type="match status" value="1"/>
</dbReference>
<organism evidence="3 4">
    <name type="scientific">Sphagnum troendelagicum</name>
    <dbReference type="NCBI Taxonomy" id="128251"/>
    <lineage>
        <taxon>Eukaryota</taxon>
        <taxon>Viridiplantae</taxon>
        <taxon>Streptophyta</taxon>
        <taxon>Embryophyta</taxon>
        <taxon>Bryophyta</taxon>
        <taxon>Sphagnophytina</taxon>
        <taxon>Sphagnopsida</taxon>
        <taxon>Sphagnales</taxon>
        <taxon>Sphagnaceae</taxon>
        <taxon>Sphagnum</taxon>
    </lineage>
</organism>
<dbReference type="PROSITE" id="PS50908">
    <property type="entry name" value="RWD"/>
    <property type="match status" value="1"/>
</dbReference>
<dbReference type="Pfam" id="PF05773">
    <property type="entry name" value="RWD"/>
    <property type="match status" value="1"/>
</dbReference>
<feature type="region of interest" description="Disordered" evidence="1">
    <location>
        <begin position="201"/>
        <end position="252"/>
    </location>
</feature>
<keyword evidence="4" id="KW-1185">Reference proteome</keyword>
<feature type="domain" description="RWD" evidence="2">
    <location>
        <begin position="10"/>
        <end position="125"/>
    </location>
</feature>
<dbReference type="Gene3D" id="3.10.110.10">
    <property type="entry name" value="Ubiquitin Conjugating Enzyme"/>
    <property type="match status" value="1"/>
</dbReference>
<dbReference type="PANTHER" id="PTHR12292">
    <property type="entry name" value="RWD DOMAIN-CONTAINING PROTEIN"/>
    <property type="match status" value="1"/>
</dbReference>
<evidence type="ECO:0000259" key="2">
    <source>
        <dbReference type="PROSITE" id="PS50908"/>
    </source>
</evidence>
<reference evidence="3" key="1">
    <citation type="submission" date="2024-02" db="EMBL/GenBank/DDBJ databases">
        <authorList>
            <consortium name="ELIXIR-Norway"/>
            <consortium name="Elixir Norway"/>
        </authorList>
    </citation>
    <scope>NUCLEOTIDE SEQUENCE</scope>
</reference>
<dbReference type="InterPro" id="IPR006575">
    <property type="entry name" value="RWD_dom"/>
</dbReference>
<dbReference type="InterPro" id="IPR040213">
    <property type="entry name" value="GIR2-like"/>
</dbReference>
<gene>
    <name evidence="3" type="ORF">CSSPTR1EN2_LOCUS3542</name>
</gene>
<dbReference type="Proteomes" id="UP001497512">
    <property type="component" value="Chromosome 11"/>
</dbReference>
<dbReference type="EMBL" id="OZ019903">
    <property type="protein sequence ID" value="CAK9196575.1"/>
    <property type="molecule type" value="Genomic_DNA"/>
</dbReference>
<name>A0ABP0TKX4_9BRYO</name>
<dbReference type="InterPro" id="IPR016135">
    <property type="entry name" value="UBQ-conjugating_enzyme/RWD"/>
</dbReference>
<evidence type="ECO:0000256" key="1">
    <source>
        <dbReference type="SAM" id="MobiDB-lite"/>
    </source>
</evidence>
<protein>
    <recommendedName>
        <fullName evidence="2">RWD domain-containing protein</fullName>
    </recommendedName>
</protein>
<sequence>MTDHEQEQEMEIEALKAICMDDMQEIPSGESGLGTSARCFQITVSPMEDDEEEPTDIPVRLALIFAHTPTYPDEPPLIKVRSLQGVKMADVKELQEKLEQEATENLGMSMMFTLATSSKEWLREKYGQEACGTDEGDEDAAAKEEVIEPHGEAVTVDSFLAWRERFEAEMALEQAKLMPESALVASREKRLTGRQWFEMKAGKMLPEDVDEEDEDEDKELDFDEDFDDDEDIDEDDMLEYLQNKNDKKPIPS</sequence>
<evidence type="ECO:0000313" key="4">
    <source>
        <dbReference type="Proteomes" id="UP001497512"/>
    </source>
</evidence>
<dbReference type="CDD" id="cd23823">
    <property type="entry name" value="RWD_GCN2"/>
    <property type="match status" value="1"/>
</dbReference>
<accession>A0ABP0TKX4</accession>
<feature type="compositionally biased region" description="Acidic residues" evidence="1">
    <location>
        <begin position="207"/>
        <end position="238"/>
    </location>
</feature>
<evidence type="ECO:0000313" key="3">
    <source>
        <dbReference type="EMBL" id="CAK9196575.1"/>
    </source>
</evidence>